<dbReference type="Proteomes" id="UP000887013">
    <property type="component" value="Unassembled WGS sequence"/>
</dbReference>
<keyword evidence="2" id="KW-1185">Reference proteome</keyword>
<comment type="caution">
    <text evidence="1">The sequence shown here is derived from an EMBL/GenBank/DDBJ whole genome shotgun (WGS) entry which is preliminary data.</text>
</comment>
<accession>A0A8X6Q3A4</accession>
<organism evidence="1 2">
    <name type="scientific">Nephila pilipes</name>
    <name type="common">Giant wood spider</name>
    <name type="synonym">Nephila maculata</name>
    <dbReference type="NCBI Taxonomy" id="299642"/>
    <lineage>
        <taxon>Eukaryota</taxon>
        <taxon>Metazoa</taxon>
        <taxon>Ecdysozoa</taxon>
        <taxon>Arthropoda</taxon>
        <taxon>Chelicerata</taxon>
        <taxon>Arachnida</taxon>
        <taxon>Araneae</taxon>
        <taxon>Araneomorphae</taxon>
        <taxon>Entelegynae</taxon>
        <taxon>Araneoidea</taxon>
        <taxon>Nephilidae</taxon>
        <taxon>Nephila</taxon>
    </lineage>
</organism>
<dbReference type="AlphaFoldDB" id="A0A8X6Q3A4"/>
<gene>
    <name evidence="1" type="ORF">NPIL_49461</name>
</gene>
<evidence type="ECO:0000313" key="1">
    <source>
        <dbReference type="EMBL" id="GFT97536.1"/>
    </source>
</evidence>
<reference evidence="1" key="1">
    <citation type="submission" date="2020-08" db="EMBL/GenBank/DDBJ databases">
        <title>Multicomponent nature underlies the extraordinary mechanical properties of spider dragline silk.</title>
        <authorList>
            <person name="Kono N."/>
            <person name="Nakamura H."/>
            <person name="Mori M."/>
            <person name="Yoshida Y."/>
            <person name="Ohtoshi R."/>
            <person name="Malay A.D."/>
            <person name="Moran D.A.P."/>
            <person name="Tomita M."/>
            <person name="Numata K."/>
            <person name="Arakawa K."/>
        </authorList>
    </citation>
    <scope>NUCLEOTIDE SEQUENCE</scope>
</reference>
<evidence type="ECO:0000313" key="2">
    <source>
        <dbReference type="Proteomes" id="UP000887013"/>
    </source>
</evidence>
<dbReference type="EMBL" id="BMAW01026475">
    <property type="protein sequence ID" value="GFT97536.1"/>
    <property type="molecule type" value="Genomic_DNA"/>
</dbReference>
<proteinExistence type="predicted"/>
<protein>
    <submittedName>
        <fullName evidence="1">Uncharacterized protein</fullName>
    </submittedName>
</protein>
<sequence>MDRSAPWSQTRIKWISGTHLEPFSLNRTTMDLAISGAQVTLRMDGDNSTVRDALTIPLPSRLALFLNRPLTFCLCCSVMVPLFLKIPWNLSIQMILRLECFNCPI</sequence>
<name>A0A8X6Q3A4_NEPPI</name>